<keyword evidence="2" id="KW-1185">Reference proteome</keyword>
<protein>
    <submittedName>
        <fullName evidence="1">Uncharacterized protein</fullName>
    </submittedName>
</protein>
<dbReference type="EMBL" id="BTRK01000001">
    <property type="protein sequence ID" value="GMR30294.1"/>
    <property type="molecule type" value="Genomic_DNA"/>
</dbReference>
<feature type="non-terminal residue" evidence="1">
    <location>
        <position position="1"/>
    </location>
</feature>
<gene>
    <name evidence="1" type="ORF">PMAYCL1PPCAC_00489</name>
</gene>
<sequence>NLDVASISFNALSTRAFSRSLGGGSERMRVIAFLGRSLQYTCSLSTISDKVVFFVFCNCWLNSTLWFTVLPKLSSEAFG</sequence>
<reference evidence="2" key="1">
    <citation type="submission" date="2022-10" db="EMBL/GenBank/DDBJ databases">
        <title>Genome assembly of Pristionchus species.</title>
        <authorList>
            <person name="Yoshida K."/>
            <person name="Sommer R.J."/>
        </authorList>
    </citation>
    <scope>NUCLEOTIDE SEQUENCE [LARGE SCALE GENOMIC DNA]</scope>
    <source>
        <strain evidence="2">RS5460</strain>
    </source>
</reference>
<evidence type="ECO:0000313" key="1">
    <source>
        <dbReference type="EMBL" id="GMR30294.1"/>
    </source>
</evidence>
<evidence type="ECO:0000313" key="2">
    <source>
        <dbReference type="Proteomes" id="UP001328107"/>
    </source>
</evidence>
<name>A0AAN4YYY4_9BILA</name>
<feature type="non-terminal residue" evidence="1">
    <location>
        <position position="79"/>
    </location>
</feature>
<proteinExistence type="predicted"/>
<dbReference type="AlphaFoldDB" id="A0AAN4YYY4"/>
<accession>A0AAN4YYY4</accession>
<dbReference type="Proteomes" id="UP001328107">
    <property type="component" value="Unassembled WGS sequence"/>
</dbReference>
<comment type="caution">
    <text evidence="1">The sequence shown here is derived from an EMBL/GenBank/DDBJ whole genome shotgun (WGS) entry which is preliminary data.</text>
</comment>
<organism evidence="1 2">
    <name type="scientific">Pristionchus mayeri</name>
    <dbReference type="NCBI Taxonomy" id="1317129"/>
    <lineage>
        <taxon>Eukaryota</taxon>
        <taxon>Metazoa</taxon>
        <taxon>Ecdysozoa</taxon>
        <taxon>Nematoda</taxon>
        <taxon>Chromadorea</taxon>
        <taxon>Rhabditida</taxon>
        <taxon>Rhabditina</taxon>
        <taxon>Diplogasteromorpha</taxon>
        <taxon>Diplogasteroidea</taxon>
        <taxon>Neodiplogasteridae</taxon>
        <taxon>Pristionchus</taxon>
    </lineage>
</organism>